<evidence type="ECO:0000313" key="2">
    <source>
        <dbReference type="EMBL" id="MBD0415057.1"/>
    </source>
</evidence>
<dbReference type="InterPro" id="IPR050303">
    <property type="entry name" value="GatZ_KbaZ_carbometab"/>
</dbReference>
<gene>
    <name evidence="2" type="ORF">ICI42_10365</name>
</gene>
<comment type="pathway">
    <text evidence="1">Carbohydrate metabolism.</text>
</comment>
<protein>
    <submittedName>
        <fullName evidence="2">Class II D-tagatose-bisphosphate aldolase, non-catalytic subunit</fullName>
    </submittedName>
</protein>
<organism evidence="2 3">
    <name type="scientific">Oryzicola mucosus</name>
    <dbReference type="NCBI Taxonomy" id="2767425"/>
    <lineage>
        <taxon>Bacteria</taxon>
        <taxon>Pseudomonadati</taxon>
        <taxon>Pseudomonadota</taxon>
        <taxon>Alphaproteobacteria</taxon>
        <taxon>Hyphomicrobiales</taxon>
        <taxon>Phyllobacteriaceae</taxon>
        <taxon>Oryzicola</taxon>
    </lineage>
</organism>
<dbReference type="InterPro" id="IPR013785">
    <property type="entry name" value="Aldolase_TIM"/>
</dbReference>
<keyword evidence="3" id="KW-1185">Reference proteome</keyword>
<dbReference type="PIRSF" id="PIRSF009264">
    <property type="entry name" value="TagBP_ald_AgaZ"/>
    <property type="match status" value="1"/>
</dbReference>
<sequence length="416" mass="44619">MTELLREIVADNRAGKRRGIPSYCTAHPETLSAIFASYRNDTDPILVEATCNQVNQFGGYTGMDPKAFRAFVEGLAQREGVDPARLILGGDHLGPNPWKGEPADVAMDKARAMVAAYVEAGFTKIHLDASMACADDGVLGEDAMAERAAALCAISEAAGGEDLCYVIGTEVPIPGGETEVLDTLAVTRPEAVKRTYDLHREAFAAHNLDAAFGRVIAMVVQPGVDFGNDQVFAFDPEPTRALSATALDFDDLAFEAHSTDYQSLGGLAGLVAAHFPILKVGPELTFAFRQAVVALAHIEAELRPAKPSRLVETIRAEMQANPRDWRAYIAAGPREEAMMLYGLSDRVRYYWPRAALQAALKSLYANIAEGRPEPGIIAQFTGGLATGEGAPDTLPRRIVDAMVGAVVGKYRAAVRS</sequence>
<evidence type="ECO:0000313" key="3">
    <source>
        <dbReference type="Proteomes" id="UP000643405"/>
    </source>
</evidence>
<dbReference type="Proteomes" id="UP000643405">
    <property type="component" value="Unassembled WGS sequence"/>
</dbReference>
<dbReference type="GO" id="GO:0009401">
    <property type="term" value="P:phosphoenolpyruvate-dependent sugar phosphotransferase system"/>
    <property type="evidence" value="ECO:0007669"/>
    <property type="project" value="TreeGrafter"/>
</dbReference>
<name>A0A8J6PNC7_9HYPH</name>
<dbReference type="Gene3D" id="1.10.400.20">
    <property type="entry name" value="putative tagatose 6-phosphate kinase domain like"/>
    <property type="match status" value="1"/>
</dbReference>
<dbReference type="EMBL" id="JACVVX010000003">
    <property type="protein sequence ID" value="MBD0415057.1"/>
    <property type="molecule type" value="Genomic_DNA"/>
</dbReference>
<dbReference type="Pfam" id="PF08013">
    <property type="entry name" value="GatZ_KbaZ-like"/>
    <property type="match status" value="1"/>
</dbReference>
<dbReference type="RefSeq" id="WP_188164510.1">
    <property type="nucleotide sequence ID" value="NZ_JACVVX010000003.1"/>
</dbReference>
<dbReference type="GO" id="GO:0005975">
    <property type="term" value="P:carbohydrate metabolic process"/>
    <property type="evidence" value="ECO:0007669"/>
    <property type="project" value="InterPro"/>
</dbReference>
<reference evidence="2" key="1">
    <citation type="submission" date="2020-09" db="EMBL/GenBank/DDBJ databases">
        <title>Genome seq and assembly of Tianweitania sp.</title>
        <authorList>
            <person name="Chhetri G."/>
        </authorList>
    </citation>
    <scope>NUCLEOTIDE SEQUENCE</scope>
    <source>
        <strain evidence="2">Rool2</strain>
    </source>
</reference>
<dbReference type="PANTHER" id="PTHR32502:SF2">
    <property type="entry name" value="D-TAGATOSE-1,6-BISPHOSPHATE ALDOLASE SUBUNIT KBAZ"/>
    <property type="match status" value="1"/>
</dbReference>
<comment type="caution">
    <text evidence="2">The sequence shown here is derived from an EMBL/GenBank/DDBJ whole genome shotgun (WGS) entry which is preliminary data.</text>
</comment>
<dbReference type="AlphaFoldDB" id="A0A8J6PNC7"/>
<accession>A0A8J6PNC7</accession>
<dbReference type="InterPro" id="IPR012062">
    <property type="entry name" value="GatZ/KbaZ-like"/>
</dbReference>
<evidence type="ECO:0000256" key="1">
    <source>
        <dbReference type="ARBA" id="ARBA00005007"/>
    </source>
</evidence>
<dbReference type="SUPFAM" id="SSF51569">
    <property type="entry name" value="Aldolase"/>
    <property type="match status" value="1"/>
</dbReference>
<proteinExistence type="predicted"/>
<dbReference type="GO" id="GO:0005886">
    <property type="term" value="C:plasma membrane"/>
    <property type="evidence" value="ECO:0007669"/>
    <property type="project" value="TreeGrafter"/>
</dbReference>
<dbReference type="Gene3D" id="3.20.20.70">
    <property type="entry name" value="Aldolase class I"/>
    <property type="match status" value="1"/>
</dbReference>
<dbReference type="PANTHER" id="PTHR32502">
    <property type="entry name" value="N-ACETYLGALACTOSAMINE PERMEASE II COMPONENT-RELATED"/>
    <property type="match status" value="1"/>
</dbReference>